<evidence type="ECO:0000313" key="2">
    <source>
        <dbReference type="EMBL" id="GEO32499.1"/>
    </source>
</evidence>
<dbReference type="Pfam" id="PF00990">
    <property type="entry name" value="GGDEF"/>
    <property type="match status" value="1"/>
</dbReference>
<sequence length="533" mass="57313">MSSGLRAPTPASRGALVPVSEFGTFDALAEDAYALYIDGFSERALHLCRTWLTLSRAADDVVTTRYLQYIAAIALQDLGRHAEAVDQATELTTDLGDDPDPVWRAKALSVVAESCARLGEHGRAIAAMAEADWLVTAMPSGSYGRLSATMGVALAMRSLNLLEQADVLLLDLQGTGPAEVNVLLCLEWGLLSAYWGTALQVIDREREAAVHFALAAQRAVRTRRMAADEGLEQMVARAEVLEAYATMNLGLLDLAAARARAASERFSARLELVETYLMHLVLGRAAVAAGRLDEARHLLAAVETRATQAGREVWSVAATAALADVHQLVAGPHEGLELWRAVARTALDRSWSEREGRFAALRDRNHLRELADRTDRMGRAVVEDPLTGLGNRRVLDGPTGGTAELVAAVFIDVDDFKHVNDDFSHAVGDRVLREVAGILRHVSRVDDQLIRFGGDEFLVLCRGSVEGAAELAHRVHRTVRGHSWGRVAPGLSVTVSVGVGLLDGTSSVSLLAADGALLSAKRAGRDRVVVDVV</sequence>
<dbReference type="RefSeq" id="WP_146898697.1">
    <property type="nucleotide sequence ID" value="NZ_BAAARM010000001.1"/>
</dbReference>
<keyword evidence="3" id="KW-1185">Reference proteome</keyword>
<dbReference type="InterPro" id="IPR000160">
    <property type="entry name" value="GGDEF_dom"/>
</dbReference>
<dbReference type="GO" id="GO:1902201">
    <property type="term" value="P:negative regulation of bacterial-type flagellum-dependent cell motility"/>
    <property type="evidence" value="ECO:0007669"/>
    <property type="project" value="TreeGrafter"/>
</dbReference>
<dbReference type="SMART" id="SM00267">
    <property type="entry name" value="GGDEF"/>
    <property type="match status" value="1"/>
</dbReference>
<dbReference type="GO" id="GO:0052621">
    <property type="term" value="F:diguanylate cyclase activity"/>
    <property type="evidence" value="ECO:0007669"/>
    <property type="project" value="TreeGrafter"/>
</dbReference>
<dbReference type="GO" id="GO:0005886">
    <property type="term" value="C:plasma membrane"/>
    <property type="evidence" value="ECO:0007669"/>
    <property type="project" value="TreeGrafter"/>
</dbReference>
<dbReference type="PANTHER" id="PTHR45138">
    <property type="entry name" value="REGULATORY COMPONENTS OF SENSORY TRANSDUCTION SYSTEM"/>
    <property type="match status" value="1"/>
</dbReference>
<dbReference type="Gene3D" id="3.30.70.270">
    <property type="match status" value="1"/>
</dbReference>
<dbReference type="CDD" id="cd01949">
    <property type="entry name" value="GGDEF"/>
    <property type="match status" value="1"/>
</dbReference>
<proteinExistence type="predicted"/>
<comment type="caution">
    <text evidence="2">The sequence shown here is derived from an EMBL/GenBank/DDBJ whole genome shotgun (WGS) entry which is preliminary data.</text>
</comment>
<dbReference type="SUPFAM" id="SSF55073">
    <property type="entry name" value="Nucleotide cyclase"/>
    <property type="match status" value="1"/>
</dbReference>
<dbReference type="EMBL" id="BJYY01000001">
    <property type="protein sequence ID" value="GEO32499.1"/>
    <property type="molecule type" value="Genomic_DNA"/>
</dbReference>
<dbReference type="PROSITE" id="PS50887">
    <property type="entry name" value="GGDEF"/>
    <property type="match status" value="1"/>
</dbReference>
<dbReference type="SUPFAM" id="SSF48452">
    <property type="entry name" value="TPR-like"/>
    <property type="match status" value="1"/>
</dbReference>
<dbReference type="AlphaFoldDB" id="A0A512D7Q5"/>
<dbReference type="InterPro" id="IPR050469">
    <property type="entry name" value="Diguanylate_Cyclase"/>
</dbReference>
<dbReference type="InterPro" id="IPR029787">
    <property type="entry name" value="Nucleotide_cyclase"/>
</dbReference>
<dbReference type="OrthoDB" id="23692at2"/>
<organism evidence="2 3">
    <name type="scientific">Cellulomonas aerilata</name>
    <dbReference type="NCBI Taxonomy" id="515326"/>
    <lineage>
        <taxon>Bacteria</taxon>
        <taxon>Bacillati</taxon>
        <taxon>Actinomycetota</taxon>
        <taxon>Actinomycetes</taxon>
        <taxon>Micrococcales</taxon>
        <taxon>Cellulomonadaceae</taxon>
        <taxon>Cellulomonas</taxon>
    </lineage>
</organism>
<feature type="domain" description="GGDEF" evidence="1">
    <location>
        <begin position="404"/>
        <end position="533"/>
    </location>
</feature>
<dbReference type="InterPro" id="IPR011990">
    <property type="entry name" value="TPR-like_helical_dom_sf"/>
</dbReference>
<dbReference type="PANTHER" id="PTHR45138:SF24">
    <property type="entry name" value="DIGUANYLATE CYCLASE DGCC-RELATED"/>
    <property type="match status" value="1"/>
</dbReference>
<reference evidence="2 3" key="1">
    <citation type="submission" date="2019-07" db="EMBL/GenBank/DDBJ databases">
        <title>Whole genome shotgun sequence of Cellulomonas aerilata NBRC 106308.</title>
        <authorList>
            <person name="Hosoyama A."/>
            <person name="Uohara A."/>
            <person name="Ohji S."/>
            <person name="Ichikawa N."/>
        </authorList>
    </citation>
    <scope>NUCLEOTIDE SEQUENCE [LARGE SCALE GENOMIC DNA]</scope>
    <source>
        <strain evidence="2 3">NBRC 106308</strain>
    </source>
</reference>
<evidence type="ECO:0000259" key="1">
    <source>
        <dbReference type="PROSITE" id="PS50887"/>
    </source>
</evidence>
<accession>A0A512D7Q5</accession>
<dbReference type="InterPro" id="IPR043128">
    <property type="entry name" value="Rev_trsase/Diguanyl_cyclase"/>
</dbReference>
<evidence type="ECO:0000313" key="3">
    <source>
        <dbReference type="Proteomes" id="UP000321181"/>
    </source>
</evidence>
<name>A0A512D7Q5_9CELL</name>
<gene>
    <name evidence="2" type="ORF">CAE01nite_02240</name>
</gene>
<dbReference type="Proteomes" id="UP000321181">
    <property type="component" value="Unassembled WGS sequence"/>
</dbReference>
<dbReference type="NCBIfam" id="TIGR00254">
    <property type="entry name" value="GGDEF"/>
    <property type="match status" value="1"/>
</dbReference>
<dbReference type="GO" id="GO:0043709">
    <property type="term" value="P:cell adhesion involved in single-species biofilm formation"/>
    <property type="evidence" value="ECO:0007669"/>
    <property type="project" value="TreeGrafter"/>
</dbReference>
<protein>
    <recommendedName>
        <fullName evidence="1">GGDEF domain-containing protein</fullName>
    </recommendedName>
</protein>